<evidence type="ECO:0000313" key="1">
    <source>
        <dbReference type="EMBL" id="QHB37379.1"/>
    </source>
</evidence>
<protein>
    <submittedName>
        <fullName evidence="1">Uncharacterized protein</fullName>
    </submittedName>
</protein>
<accession>A0A6B9LJ85</accession>
<gene>
    <name evidence="1" type="primary">77</name>
    <name evidence="1" type="ORF">PBI_BIRDSNEST_77</name>
</gene>
<dbReference type="EMBL" id="MN813686">
    <property type="protein sequence ID" value="QHB37379.1"/>
    <property type="molecule type" value="Genomic_DNA"/>
</dbReference>
<dbReference type="KEGG" id="vg:60320941"/>
<name>A0A6B9LJ85_9CAUD</name>
<organism evidence="1 2">
    <name type="scientific">Mycobacterium phage BirdsNest</name>
    <dbReference type="NCBI Taxonomy" id="2686231"/>
    <lineage>
        <taxon>Viruses</taxon>
        <taxon>Duplodnaviria</taxon>
        <taxon>Heunggongvirae</taxon>
        <taxon>Uroviricota</taxon>
        <taxon>Caudoviricetes</taxon>
        <taxon>Bclasvirinae</taxon>
        <taxon>Birdsnestvirus</taxon>
        <taxon>Birdsnestvirus birdsnest</taxon>
    </lineage>
</organism>
<evidence type="ECO:0000313" key="2">
    <source>
        <dbReference type="Proteomes" id="UP000463946"/>
    </source>
</evidence>
<reference evidence="1 2" key="1">
    <citation type="submission" date="2019-12" db="EMBL/GenBank/DDBJ databases">
        <authorList>
            <person name="Lauer M.J."/>
            <person name="Curtus N.L."/>
            <person name="Garlena R.A."/>
            <person name="Russell D.A."/>
            <person name="Pope W.H."/>
            <person name="Jacobs-Sera D."/>
            <person name="Hatfull G.F."/>
        </authorList>
    </citation>
    <scope>NUCLEOTIDE SEQUENCE [LARGE SCALE GENOMIC DNA]</scope>
</reference>
<keyword evidence="2" id="KW-1185">Reference proteome</keyword>
<sequence length="113" mass="12346">MTTRGDCPHGWQPELCWRCEEGGTTVIEIGTRVPELTQEHADGTVWVDIEGDLWEAVAVFTMAGPVVAWRVTRRRPFCISSELGSVPGVEFGPYVAVLGPPPQPQATEEDGQP</sequence>
<proteinExistence type="predicted"/>
<dbReference type="RefSeq" id="YP_009949536.1">
    <property type="nucleotide sequence ID" value="NC_051581.1"/>
</dbReference>
<dbReference type="GeneID" id="60320941"/>
<dbReference type="Proteomes" id="UP000463946">
    <property type="component" value="Segment"/>
</dbReference>